<dbReference type="PANTHER" id="PTHR47572:SF5">
    <property type="entry name" value="BLR2277 PROTEIN"/>
    <property type="match status" value="1"/>
</dbReference>
<dbReference type="OrthoDB" id="30052at2"/>
<comment type="cofactor">
    <cofactor evidence="2">
        <name>Zn(2+)</name>
        <dbReference type="ChEBI" id="CHEBI:29105"/>
    </cofactor>
    <text evidence="2">Binds 1 divalent metal cation per subunit.</text>
</comment>
<keyword evidence="5" id="KW-1185">Reference proteome</keyword>
<dbReference type="InterPro" id="IPR051262">
    <property type="entry name" value="SMP-30/CGR1_Lactonase"/>
</dbReference>
<keyword evidence="2" id="KW-0862">Zinc</keyword>
<dbReference type="EMBL" id="FZQA01000007">
    <property type="protein sequence ID" value="SNT75098.1"/>
    <property type="molecule type" value="Genomic_DNA"/>
</dbReference>
<name>A0A239PYC9_9PROT</name>
<dbReference type="AlphaFoldDB" id="A0A239PYC9"/>
<feature type="binding site" evidence="2">
    <location>
        <position position="119"/>
    </location>
    <ligand>
        <name>substrate</name>
    </ligand>
</feature>
<evidence type="ECO:0000313" key="4">
    <source>
        <dbReference type="EMBL" id="SNT75098.1"/>
    </source>
</evidence>
<dbReference type="Proteomes" id="UP000198346">
    <property type="component" value="Unassembled WGS sequence"/>
</dbReference>
<dbReference type="InterPro" id="IPR011042">
    <property type="entry name" value="6-blade_b-propeller_TolB-like"/>
</dbReference>
<dbReference type="RefSeq" id="WP_089412984.1">
    <property type="nucleotide sequence ID" value="NZ_FZQA01000007.1"/>
</dbReference>
<feature type="domain" description="SMP-30/Gluconolactonase/LRE-like region" evidence="3">
    <location>
        <begin position="10"/>
        <end position="278"/>
    </location>
</feature>
<dbReference type="SUPFAM" id="SSF63829">
    <property type="entry name" value="Calcium-dependent phosphotriesterase"/>
    <property type="match status" value="1"/>
</dbReference>
<sequence length="302" mass="32431">MEIVAEGLEFPEGPVAMPDGSVILVEIKRQTLTRVRADGRKEIVAELPGGPNGAALGPDGKIYVCNNGGFEWIEVMGQTISGHAPADYRGGAVQRVDPETGAVETLYTECDGHPLKGPNDIVFDKAGGFWFSDLGKTYRRTRDHGGVYYALPDGSKIVEAAYPMLSPNGVGLSSDESVLYVADTMSGRLWAMDLDGPGRIRPSDLPIPGRVVATLPGLQFLDSLAVEEDGRICVATLLNGGITIFTPEGGHEHLPLPDLFPTNICFGGPDMRDAWVTLSGTGRLAKLRWPRPGLKLNFVDYP</sequence>
<evidence type="ECO:0000259" key="3">
    <source>
        <dbReference type="Pfam" id="PF08450"/>
    </source>
</evidence>
<organism evidence="4 5">
    <name type="scientific">Amphiplicatus metriothermophilus</name>
    <dbReference type="NCBI Taxonomy" id="1519374"/>
    <lineage>
        <taxon>Bacteria</taxon>
        <taxon>Pseudomonadati</taxon>
        <taxon>Pseudomonadota</taxon>
        <taxon>Alphaproteobacteria</taxon>
        <taxon>Parvularculales</taxon>
        <taxon>Parvularculaceae</taxon>
        <taxon>Amphiplicatus</taxon>
    </lineage>
</organism>
<protein>
    <submittedName>
        <fullName evidence="4">Gluconolactonase</fullName>
    </submittedName>
</protein>
<dbReference type="InterPro" id="IPR013658">
    <property type="entry name" value="SGL"/>
</dbReference>
<evidence type="ECO:0000313" key="5">
    <source>
        <dbReference type="Proteomes" id="UP000198346"/>
    </source>
</evidence>
<dbReference type="Gene3D" id="2.120.10.30">
    <property type="entry name" value="TolB, C-terminal domain"/>
    <property type="match status" value="1"/>
</dbReference>
<keyword evidence="2" id="KW-0479">Metal-binding</keyword>
<gene>
    <name evidence="4" type="ORF">SAMN06297382_2540</name>
</gene>
<dbReference type="GO" id="GO:0046872">
    <property type="term" value="F:metal ion binding"/>
    <property type="evidence" value="ECO:0007669"/>
    <property type="project" value="UniProtKB-KW"/>
</dbReference>
<evidence type="ECO:0000256" key="1">
    <source>
        <dbReference type="PIRSR" id="PIRSR605511-1"/>
    </source>
</evidence>
<dbReference type="InterPro" id="IPR005511">
    <property type="entry name" value="SMP-30"/>
</dbReference>
<evidence type="ECO:0000256" key="2">
    <source>
        <dbReference type="PIRSR" id="PIRSR605511-2"/>
    </source>
</evidence>
<feature type="binding site" evidence="2">
    <location>
        <position position="222"/>
    </location>
    <ligand>
        <name>a divalent metal cation</name>
        <dbReference type="ChEBI" id="CHEBI:60240"/>
    </ligand>
</feature>
<dbReference type="PRINTS" id="PR01790">
    <property type="entry name" value="SMP30FAMILY"/>
</dbReference>
<accession>A0A239PYC9</accession>
<dbReference type="Pfam" id="PF08450">
    <property type="entry name" value="SGL"/>
    <property type="match status" value="1"/>
</dbReference>
<dbReference type="PANTHER" id="PTHR47572">
    <property type="entry name" value="LIPOPROTEIN-RELATED"/>
    <property type="match status" value="1"/>
</dbReference>
<feature type="active site" description="Proton donor/acceptor" evidence="1">
    <location>
        <position position="222"/>
    </location>
</feature>
<proteinExistence type="predicted"/>
<feature type="binding site" evidence="2">
    <location>
        <position position="168"/>
    </location>
    <ligand>
        <name>a divalent metal cation</name>
        <dbReference type="ChEBI" id="CHEBI:60240"/>
    </ligand>
</feature>
<reference evidence="4 5" key="1">
    <citation type="submission" date="2017-07" db="EMBL/GenBank/DDBJ databases">
        <authorList>
            <person name="Sun Z.S."/>
            <person name="Albrecht U."/>
            <person name="Echele G."/>
            <person name="Lee C.C."/>
        </authorList>
    </citation>
    <scope>NUCLEOTIDE SEQUENCE [LARGE SCALE GENOMIC DNA]</scope>
    <source>
        <strain evidence="4 5">CGMCC 1.12710</strain>
    </source>
</reference>